<name>A0A4Y3QPN8_MICTE</name>
<gene>
    <name evidence="1" type="ORF">MTE01_32390</name>
</gene>
<comment type="caution">
    <text evidence="1">The sequence shown here is derived from an EMBL/GenBank/DDBJ whole genome shotgun (WGS) entry which is preliminary data.</text>
</comment>
<protein>
    <submittedName>
        <fullName evidence="1">Uncharacterized protein</fullName>
    </submittedName>
</protein>
<reference evidence="1 2" key="1">
    <citation type="submission" date="2019-06" db="EMBL/GenBank/DDBJ databases">
        <title>Whole genome shotgun sequence of Microbacterium testaceum NBRC 12675.</title>
        <authorList>
            <person name="Hosoyama A."/>
            <person name="Uohara A."/>
            <person name="Ohji S."/>
            <person name="Ichikawa N."/>
        </authorList>
    </citation>
    <scope>NUCLEOTIDE SEQUENCE [LARGE SCALE GENOMIC DNA]</scope>
    <source>
        <strain evidence="1 2">NBRC 12675</strain>
    </source>
</reference>
<sequence length="104" mass="11103">MGTPASEVYSVAGERRRGNAPRWAATLVLGLLQIEEDAPSVSETVIRRVDGSLVRRLKPGSVSHFEKQISEVTADLASMDAVPFARKWIAEPDAAPVGDETASG</sequence>
<dbReference type="Proteomes" id="UP000319525">
    <property type="component" value="Unassembled WGS sequence"/>
</dbReference>
<dbReference type="EMBL" id="BJML01000016">
    <property type="protein sequence ID" value="GEB47294.1"/>
    <property type="molecule type" value="Genomic_DNA"/>
</dbReference>
<evidence type="ECO:0000313" key="1">
    <source>
        <dbReference type="EMBL" id="GEB47294.1"/>
    </source>
</evidence>
<accession>A0A4Y3QPN8</accession>
<proteinExistence type="predicted"/>
<dbReference type="AlphaFoldDB" id="A0A4Y3QPN8"/>
<organism evidence="1 2">
    <name type="scientific">Microbacterium testaceum</name>
    <name type="common">Aureobacterium testaceum</name>
    <name type="synonym">Brevibacterium testaceum</name>
    <dbReference type="NCBI Taxonomy" id="2033"/>
    <lineage>
        <taxon>Bacteria</taxon>
        <taxon>Bacillati</taxon>
        <taxon>Actinomycetota</taxon>
        <taxon>Actinomycetes</taxon>
        <taxon>Micrococcales</taxon>
        <taxon>Microbacteriaceae</taxon>
        <taxon>Microbacterium</taxon>
    </lineage>
</organism>
<evidence type="ECO:0000313" key="2">
    <source>
        <dbReference type="Proteomes" id="UP000319525"/>
    </source>
</evidence>